<evidence type="ECO:0000313" key="2">
    <source>
        <dbReference type="Proteomes" id="UP001172142"/>
    </source>
</evidence>
<dbReference type="PANTHER" id="PTHR38075">
    <property type="entry name" value="DUF4139 DOMAIN-CONTAINING PROTEIN"/>
    <property type="match status" value="1"/>
</dbReference>
<accession>A0ABT8NG32</accession>
<proteinExistence type="predicted"/>
<dbReference type="PANTHER" id="PTHR38075:SF1">
    <property type="entry name" value="DUF4139 DOMAIN-CONTAINING PROTEIN"/>
    <property type="match status" value="1"/>
</dbReference>
<sequence>MKFESTGKAQKSVSLTVYMDGFGVVKEVRELLSESAVEEVQFSDVAKRIEPDSIVVHGLQVLEQVYDYGLADSGKLLESYIGDVVTVRNPELGDETQIRLLSTVAGIIGERVDTREILLNPSGELILPPLPEGFRMKPALVWKIMPKLLNHKVHVSYLTDGLDWEAIYIMEIRGENFRLAGWINIANETGTDFRGVRLKLIAGQVSRHRPAHLYEEARMMLQNSMPARESFEERRFADKHVYTLEREVDLVDGQSKKISFLSAQEGSFKKVYKVEKTSKHAKVSILIENTGKNGLGVPLPKGIAKVYELDSDGELEFTGEDAIGHTPVKEKLSLTIGEAFDIVSESRETVREKRDGIEYVTHRYGLRNGKNENVRIDISHAIYESFWKMESSSHDYEVKNTSEVEFSVRMAAGKSAIVEFTYKVDDRTNKK</sequence>
<evidence type="ECO:0000313" key="1">
    <source>
        <dbReference type="EMBL" id="MDN7246786.1"/>
    </source>
</evidence>
<dbReference type="EMBL" id="JAUJWU010000004">
    <property type="protein sequence ID" value="MDN7246786.1"/>
    <property type="molecule type" value="Genomic_DNA"/>
</dbReference>
<dbReference type="RefSeq" id="WP_301857178.1">
    <property type="nucleotide sequence ID" value="NZ_JAUJWU010000004.1"/>
</dbReference>
<organism evidence="1 2">
    <name type="scientific">Planococcus shenhongbingii</name>
    <dbReference type="NCBI Taxonomy" id="3058398"/>
    <lineage>
        <taxon>Bacteria</taxon>
        <taxon>Bacillati</taxon>
        <taxon>Bacillota</taxon>
        <taxon>Bacilli</taxon>
        <taxon>Bacillales</taxon>
        <taxon>Caryophanaceae</taxon>
        <taxon>Planococcus</taxon>
    </lineage>
</organism>
<name>A0ABT8NG32_9BACL</name>
<comment type="caution">
    <text evidence="1">The sequence shown here is derived from an EMBL/GenBank/DDBJ whole genome shotgun (WGS) entry which is preliminary data.</text>
</comment>
<dbReference type="Proteomes" id="UP001172142">
    <property type="component" value="Unassembled WGS sequence"/>
</dbReference>
<protein>
    <submittedName>
        <fullName evidence="1">DUF4139 domain-containing protein</fullName>
    </submittedName>
</protein>
<keyword evidence="2" id="KW-1185">Reference proteome</keyword>
<reference evidence="1 2" key="1">
    <citation type="submission" date="2023-07" db="EMBL/GenBank/DDBJ databases">
        <title>Novel species in genus Planococcus.</title>
        <authorList>
            <person name="Ning S."/>
        </authorList>
    </citation>
    <scope>NUCLEOTIDE SEQUENCE [LARGE SCALE GENOMIC DNA]</scope>
    <source>
        <strain evidence="1 2">N017</strain>
    </source>
</reference>
<gene>
    <name evidence="1" type="ORF">QWY13_14950</name>
</gene>